<protein>
    <recommendedName>
        <fullName evidence="5">Chromosome partition protein Smc</fullName>
    </recommendedName>
</protein>
<comment type="caution">
    <text evidence="3">The sequence shown here is derived from an EMBL/GenBank/DDBJ whole genome shotgun (WGS) entry which is preliminary data.</text>
</comment>
<feature type="compositionally biased region" description="Polar residues" evidence="2">
    <location>
        <begin position="25"/>
        <end position="51"/>
    </location>
</feature>
<dbReference type="RefSeq" id="WP_057906330.1">
    <property type="nucleotide sequence ID" value="NZ_AYYZ01000012.1"/>
</dbReference>
<evidence type="ECO:0008006" key="5">
    <source>
        <dbReference type="Google" id="ProtNLM"/>
    </source>
</evidence>
<dbReference type="Proteomes" id="UP000051291">
    <property type="component" value="Unassembled WGS sequence"/>
</dbReference>
<evidence type="ECO:0000313" key="4">
    <source>
        <dbReference type="Proteomes" id="UP000051291"/>
    </source>
</evidence>
<feature type="region of interest" description="Disordered" evidence="2">
    <location>
        <begin position="70"/>
        <end position="89"/>
    </location>
</feature>
<evidence type="ECO:0000313" key="3">
    <source>
        <dbReference type="EMBL" id="KRM52886.1"/>
    </source>
</evidence>
<dbReference type="STRING" id="1423820.FC64_GL000162"/>
<dbReference type="EMBL" id="AYYZ01000012">
    <property type="protein sequence ID" value="KRM52886.1"/>
    <property type="molecule type" value="Genomic_DNA"/>
</dbReference>
<reference evidence="3 4" key="1">
    <citation type="journal article" date="2015" name="Genome Announc.">
        <title>Expanding the biotechnology potential of lactobacilli through comparative genomics of 213 strains and associated genera.</title>
        <authorList>
            <person name="Sun Z."/>
            <person name="Harris H.M."/>
            <person name="McCann A."/>
            <person name="Guo C."/>
            <person name="Argimon S."/>
            <person name="Zhang W."/>
            <person name="Yang X."/>
            <person name="Jeffery I.B."/>
            <person name="Cooney J.C."/>
            <person name="Kagawa T.F."/>
            <person name="Liu W."/>
            <person name="Song Y."/>
            <person name="Salvetti E."/>
            <person name="Wrobel A."/>
            <person name="Rasinkangas P."/>
            <person name="Parkhill J."/>
            <person name="Rea M.C."/>
            <person name="O'Sullivan O."/>
            <person name="Ritari J."/>
            <person name="Douillard F.P."/>
            <person name="Paul Ross R."/>
            <person name="Yang R."/>
            <person name="Briner A.E."/>
            <person name="Felis G.E."/>
            <person name="de Vos W.M."/>
            <person name="Barrangou R."/>
            <person name="Klaenhammer T.R."/>
            <person name="Caufield P.W."/>
            <person name="Cui Y."/>
            <person name="Zhang H."/>
            <person name="O'Toole P.W."/>
        </authorList>
    </citation>
    <scope>NUCLEOTIDE SEQUENCE [LARGE SCALE GENOMIC DNA]</scope>
    <source>
        <strain evidence="3 4">DSM 20653</strain>
    </source>
</reference>
<gene>
    <name evidence="3" type="ORF">FC64_GL000162</name>
</gene>
<proteinExistence type="predicted"/>
<accession>A0A0R1ZN45</accession>
<dbReference type="PATRIC" id="fig|1423820.4.peg.165"/>
<feature type="coiled-coil region" evidence="1">
    <location>
        <begin position="218"/>
        <end position="343"/>
    </location>
</feature>
<feature type="region of interest" description="Disordered" evidence="2">
    <location>
        <begin position="348"/>
        <end position="375"/>
    </location>
</feature>
<feature type="compositionally biased region" description="Low complexity" evidence="2">
    <location>
        <begin position="79"/>
        <end position="89"/>
    </location>
</feature>
<keyword evidence="4" id="KW-1185">Reference proteome</keyword>
<keyword evidence="1" id="KW-0175">Coiled coil</keyword>
<evidence type="ECO:0000256" key="2">
    <source>
        <dbReference type="SAM" id="MobiDB-lite"/>
    </source>
</evidence>
<dbReference type="AlphaFoldDB" id="A0A0R1ZN45"/>
<feature type="coiled-coil region" evidence="1">
    <location>
        <begin position="140"/>
        <end position="181"/>
    </location>
</feature>
<feature type="region of interest" description="Disordered" evidence="2">
    <location>
        <begin position="17"/>
        <end position="52"/>
    </location>
</feature>
<evidence type="ECO:0000256" key="1">
    <source>
        <dbReference type="SAM" id="Coils"/>
    </source>
</evidence>
<sequence>MKKSSVFDQRTSALKKIMKGRKAETQSSAATVESTPTASSQRASLESQLDAAQTKLRELSHEIAQLQTAVDNQHRQADQAKQAAQTAQAEQQRIEEQKVQTQQDLQSATIENINKLSQKISNKQNDILIDRQRIDELKDAKDTSKRSAEDEAQIKRLNEQRKALEETQAEVQKNVDGANQIVQREIQAVEKAKVAISDAADQDVQQAREKLQMKQIDLNTARYNLRGAERKLADVKENLTEVKNQTSLLQGDATATLQATKEKLANDEQLLVDYQNRLAVLQNANNRMQSLRTELRRAEEAVQRETRKREIIQQDLAEKINQLTVAKRKGLDCQQEIEELQRELRTVSQPEIQKPAVPNQRLPQVGENTRHHGTPKRTSLLKVAALTVSEILTRLDFGHHKKRQK</sequence>
<organism evidence="3 4">
    <name type="scientific">Ligilactobacillus araffinosus DSM 20653</name>
    <dbReference type="NCBI Taxonomy" id="1423820"/>
    <lineage>
        <taxon>Bacteria</taxon>
        <taxon>Bacillati</taxon>
        <taxon>Bacillota</taxon>
        <taxon>Bacilli</taxon>
        <taxon>Lactobacillales</taxon>
        <taxon>Lactobacillaceae</taxon>
        <taxon>Ligilactobacillus</taxon>
    </lineage>
</organism>
<name>A0A0R1ZN45_9LACO</name>